<dbReference type="KEGG" id="hhg:XM38_012150"/>
<dbReference type="RefSeq" id="WP_187329299.1">
    <property type="nucleotide sequence ID" value="NZ_CP021983.2"/>
</dbReference>
<gene>
    <name evidence="1" type="ORF">XM38_012150</name>
</gene>
<protein>
    <submittedName>
        <fullName evidence="1">Uncharacterized protein</fullName>
    </submittedName>
</protein>
<sequence length="49" mass="5820">MQTQDFPRVQWLLQGSLWLSDYLGRSVDPIVDLEQLPLATLRHHFQVDR</sequence>
<dbReference type="EMBL" id="CP021983">
    <property type="protein sequence ID" value="ASC70278.1"/>
    <property type="molecule type" value="Genomic_DNA"/>
</dbReference>
<dbReference type="AlphaFoldDB" id="A0A1Z3HJ00"/>
<keyword evidence="2" id="KW-1185">Reference proteome</keyword>
<reference evidence="1 2" key="1">
    <citation type="journal article" date="2016" name="Biochim. Biophys. Acta">
        <title>Characterization of red-shifted phycobilisomes isolated from the chlorophyll f-containing cyanobacterium Halomicronema hongdechloris.</title>
        <authorList>
            <person name="Li Y."/>
            <person name="Lin Y."/>
            <person name="Garvey C.J."/>
            <person name="Birch D."/>
            <person name="Corkery R.W."/>
            <person name="Loughlin P.C."/>
            <person name="Scheer H."/>
            <person name="Willows R.D."/>
            <person name="Chen M."/>
        </authorList>
    </citation>
    <scope>NUCLEOTIDE SEQUENCE [LARGE SCALE GENOMIC DNA]</scope>
    <source>
        <strain evidence="1 2">C2206</strain>
    </source>
</reference>
<evidence type="ECO:0000313" key="1">
    <source>
        <dbReference type="EMBL" id="ASC70278.1"/>
    </source>
</evidence>
<evidence type="ECO:0000313" key="2">
    <source>
        <dbReference type="Proteomes" id="UP000191901"/>
    </source>
</evidence>
<organism evidence="1 2">
    <name type="scientific">Halomicronema hongdechloris C2206</name>
    <dbReference type="NCBI Taxonomy" id="1641165"/>
    <lineage>
        <taxon>Bacteria</taxon>
        <taxon>Bacillati</taxon>
        <taxon>Cyanobacteriota</taxon>
        <taxon>Cyanophyceae</taxon>
        <taxon>Nodosilineales</taxon>
        <taxon>Nodosilineaceae</taxon>
        <taxon>Halomicronema</taxon>
    </lineage>
</organism>
<name>A0A1Z3HJ00_9CYAN</name>
<dbReference type="Proteomes" id="UP000191901">
    <property type="component" value="Chromosome"/>
</dbReference>
<proteinExistence type="predicted"/>
<accession>A0A1Z3HJ00</accession>